<dbReference type="EMBL" id="QGTZ01000009">
    <property type="protein sequence ID" value="PWW37426.1"/>
    <property type="molecule type" value="Genomic_DNA"/>
</dbReference>
<reference evidence="2 3" key="1">
    <citation type="submission" date="2018-05" db="EMBL/GenBank/DDBJ databases">
        <title>Freshwater and sediment microbial communities from various areas in North America, analyzing microbe dynamics in response to fracking.</title>
        <authorList>
            <person name="Lamendella R."/>
        </authorList>
    </citation>
    <scope>NUCLEOTIDE SEQUENCE [LARGE SCALE GENOMIC DNA]</scope>
    <source>
        <strain evidence="2 3">DB-3</strain>
    </source>
</reference>
<dbReference type="RefSeq" id="WP_110000837.1">
    <property type="nucleotide sequence ID" value="NZ_QGTZ01000009.1"/>
</dbReference>
<keyword evidence="1" id="KW-1133">Transmembrane helix</keyword>
<proteinExistence type="predicted"/>
<evidence type="ECO:0000313" key="3">
    <source>
        <dbReference type="Proteomes" id="UP000247078"/>
    </source>
</evidence>
<evidence type="ECO:0000256" key="1">
    <source>
        <dbReference type="SAM" id="Phobius"/>
    </source>
</evidence>
<feature type="transmembrane region" description="Helical" evidence="1">
    <location>
        <begin position="6"/>
        <end position="30"/>
    </location>
</feature>
<gene>
    <name evidence="2" type="ORF">DET56_109313</name>
</gene>
<organism evidence="2 3">
    <name type="scientific">Paenibacillus pabuli</name>
    <dbReference type="NCBI Taxonomy" id="1472"/>
    <lineage>
        <taxon>Bacteria</taxon>
        <taxon>Bacillati</taxon>
        <taxon>Bacillota</taxon>
        <taxon>Bacilli</taxon>
        <taxon>Bacillales</taxon>
        <taxon>Paenibacillaceae</taxon>
        <taxon>Paenibacillus</taxon>
    </lineage>
</organism>
<dbReference type="InterPro" id="IPR009229">
    <property type="entry name" value="AgrD"/>
</dbReference>
<accession>A0A855XRB1</accession>
<evidence type="ECO:0000313" key="2">
    <source>
        <dbReference type="EMBL" id="PWW37426.1"/>
    </source>
</evidence>
<sequence>MKTGFLYSIGTGLATVAGLIVSVASVLYIYQGDTPKELLEKK</sequence>
<dbReference type="Proteomes" id="UP000247078">
    <property type="component" value="Unassembled WGS sequence"/>
</dbReference>
<protein>
    <submittedName>
        <fullName evidence="2">Cyclic lactone autoinducer peptide</fullName>
    </submittedName>
</protein>
<dbReference type="AlphaFoldDB" id="A0A855XRB1"/>
<comment type="caution">
    <text evidence="2">The sequence shown here is derived from an EMBL/GenBank/DDBJ whole genome shotgun (WGS) entry which is preliminary data.</text>
</comment>
<name>A0A855XRB1_9BACL</name>
<keyword evidence="1" id="KW-0472">Membrane</keyword>
<dbReference type="NCBIfam" id="TIGR04223">
    <property type="entry name" value="quorum_AgrD"/>
    <property type="match status" value="1"/>
</dbReference>
<keyword evidence="1" id="KW-0812">Transmembrane</keyword>